<keyword evidence="3" id="KW-1185">Reference proteome</keyword>
<sequence length="85" mass="9069">MEIARSSVFGRLSSAVRLRSSAFASESRKRQIGRPSPPAVAAGRVGRRPEPTARLLLPLADAPRRSAGRCAFSIAVVRGLASARR</sequence>
<comment type="caution">
    <text evidence="2">The sequence shown here is derived from an EMBL/GenBank/DDBJ whole genome shotgun (WGS) entry which is preliminary data.</text>
</comment>
<name>A0A4C1TDP0_EUMVA</name>
<dbReference type="Proteomes" id="UP000299102">
    <property type="component" value="Unassembled WGS sequence"/>
</dbReference>
<reference evidence="2 3" key="1">
    <citation type="journal article" date="2019" name="Commun. Biol.">
        <title>The bagworm genome reveals a unique fibroin gene that provides high tensile strength.</title>
        <authorList>
            <person name="Kono N."/>
            <person name="Nakamura H."/>
            <person name="Ohtoshi R."/>
            <person name="Tomita M."/>
            <person name="Numata K."/>
            <person name="Arakawa K."/>
        </authorList>
    </citation>
    <scope>NUCLEOTIDE SEQUENCE [LARGE SCALE GENOMIC DNA]</scope>
</reference>
<organism evidence="2 3">
    <name type="scientific">Eumeta variegata</name>
    <name type="common">Bagworm moth</name>
    <name type="synonym">Eumeta japonica</name>
    <dbReference type="NCBI Taxonomy" id="151549"/>
    <lineage>
        <taxon>Eukaryota</taxon>
        <taxon>Metazoa</taxon>
        <taxon>Ecdysozoa</taxon>
        <taxon>Arthropoda</taxon>
        <taxon>Hexapoda</taxon>
        <taxon>Insecta</taxon>
        <taxon>Pterygota</taxon>
        <taxon>Neoptera</taxon>
        <taxon>Endopterygota</taxon>
        <taxon>Lepidoptera</taxon>
        <taxon>Glossata</taxon>
        <taxon>Ditrysia</taxon>
        <taxon>Tineoidea</taxon>
        <taxon>Psychidae</taxon>
        <taxon>Oiketicinae</taxon>
        <taxon>Eumeta</taxon>
    </lineage>
</organism>
<feature type="region of interest" description="Disordered" evidence="1">
    <location>
        <begin position="26"/>
        <end position="48"/>
    </location>
</feature>
<dbReference type="EMBL" id="BGZK01000050">
    <property type="protein sequence ID" value="GBP12235.1"/>
    <property type="molecule type" value="Genomic_DNA"/>
</dbReference>
<accession>A0A4C1TDP0</accession>
<dbReference type="AlphaFoldDB" id="A0A4C1TDP0"/>
<evidence type="ECO:0000313" key="2">
    <source>
        <dbReference type="EMBL" id="GBP12235.1"/>
    </source>
</evidence>
<proteinExistence type="predicted"/>
<protein>
    <submittedName>
        <fullName evidence="2">Uncharacterized protein</fullName>
    </submittedName>
</protein>
<evidence type="ECO:0000256" key="1">
    <source>
        <dbReference type="SAM" id="MobiDB-lite"/>
    </source>
</evidence>
<gene>
    <name evidence="2" type="ORF">EVAR_6407_1</name>
</gene>
<evidence type="ECO:0000313" key="3">
    <source>
        <dbReference type="Proteomes" id="UP000299102"/>
    </source>
</evidence>